<protein>
    <submittedName>
        <fullName evidence="3">Uncharacterized protein</fullName>
    </submittedName>
</protein>
<feature type="compositionally biased region" description="Basic residues" evidence="1">
    <location>
        <begin position="74"/>
        <end position="88"/>
    </location>
</feature>
<feature type="chain" id="PRO_5045524517" evidence="2">
    <location>
        <begin position="24"/>
        <end position="278"/>
    </location>
</feature>
<dbReference type="PROSITE" id="PS51257">
    <property type="entry name" value="PROKAR_LIPOPROTEIN"/>
    <property type="match status" value="1"/>
</dbReference>
<feature type="signal peptide" evidence="2">
    <location>
        <begin position="1"/>
        <end position="23"/>
    </location>
</feature>
<dbReference type="SUPFAM" id="SSF53850">
    <property type="entry name" value="Periplasmic binding protein-like II"/>
    <property type="match status" value="1"/>
</dbReference>
<evidence type="ECO:0000313" key="3">
    <source>
        <dbReference type="EMBL" id="MBR1135715.1"/>
    </source>
</evidence>
<accession>A0ABS5G3B6</accession>
<name>A0ABS5G3B6_9BRAD</name>
<sequence>MRALCIGALAVVSALALGGCSHPATPQFAVPCVDLSGQACADSPPVGEPTVLAPAEIAGQSSRKSAPAVARRAKLQRKHARAAKRRAASHATVTKPADKPSDKTRDKRTETSADKPINTPARTARPEPTSPPAAGESGAKPPPAVSDVLPNPAKVQSEVTVAAELAERMTALRVPEVPADTHLVAVLMARPNVRALADLSGKVIAIDERYAKSNAKITAAMNAAGASEVLLLEGQATAITRLTNGEVSAAVVALASPEAAEAFPKIAGFRLFSVMLTP</sequence>
<gene>
    <name evidence="3" type="ORF">JQ619_08055</name>
</gene>
<feature type="region of interest" description="Disordered" evidence="1">
    <location>
        <begin position="74"/>
        <end position="150"/>
    </location>
</feature>
<dbReference type="EMBL" id="JAFCLK010000006">
    <property type="protein sequence ID" value="MBR1135715.1"/>
    <property type="molecule type" value="Genomic_DNA"/>
</dbReference>
<dbReference type="Proteomes" id="UP001314635">
    <property type="component" value="Unassembled WGS sequence"/>
</dbReference>
<keyword evidence="4" id="KW-1185">Reference proteome</keyword>
<proteinExistence type="predicted"/>
<organism evidence="3 4">
    <name type="scientific">Bradyrhizobium denitrificans</name>
    <dbReference type="NCBI Taxonomy" id="2734912"/>
    <lineage>
        <taxon>Bacteria</taxon>
        <taxon>Pseudomonadati</taxon>
        <taxon>Pseudomonadota</taxon>
        <taxon>Alphaproteobacteria</taxon>
        <taxon>Hyphomicrobiales</taxon>
        <taxon>Nitrobacteraceae</taxon>
        <taxon>Bradyrhizobium</taxon>
    </lineage>
</organism>
<evidence type="ECO:0000256" key="2">
    <source>
        <dbReference type="SAM" id="SignalP"/>
    </source>
</evidence>
<reference evidence="4" key="1">
    <citation type="journal article" date="2021" name="ISME J.">
        <title>Evolutionary origin and ecological implication of a unique nif island in free-living Bradyrhizobium lineages.</title>
        <authorList>
            <person name="Tao J."/>
        </authorList>
    </citation>
    <scope>NUCLEOTIDE SEQUENCE [LARGE SCALE GENOMIC DNA]</scope>
    <source>
        <strain evidence="4">SZCCT0094</strain>
    </source>
</reference>
<comment type="caution">
    <text evidence="3">The sequence shown here is derived from an EMBL/GenBank/DDBJ whole genome shotgun (WGS) entry which is preliminary data.</text>
</comment>
<evidence type="ECO:0000313" key="4">
    <source>
        <dbReference type="Proteomes" id="UP001314635"/>
    </source>
</evidence>
<dbReference type="RefSeq" id="WP_012042452.1">
    <property type="nucleotide sequence ID" value="NZ_JAFCLK010000006.1"/>
</dbReference>
<evidence type="ECO:0000256" key="1">
    <source>
        <dbReference type="SAM" id="MobiDB-lite"/>
    </source>
</evidence>
<keyword evidence="2" id="KW-0732">Signal</keyword>
<feature type="compositionally biased region" description="Basic and acidic residues" evidence="1">
    <location>
        <begin position="96"/>
        <end position="113"/>
    </location>
</feature>